<dbReference type="GO" id="GO:0006508">
    <property type="term" value="P:proteolysis"/>
    <property type="evidence" value="ECO:0007669"/>
    <property type="project" value="UniProtKB-KW"/>
</dbReference>
<dbReference type="PANTHER" id="PTHR12147">
    <property type="entry name" value="METALLOPEPTIDASE M28 FAMILY MEMBER"/>
    <property type="match status" value="1"/>
</dbReference>
<dbReference type="InterPro" id="IPR045175">
    <property type="entry name" value="M28_fam"/>
</dbReference>
<evidence type="ECO:0000259" key="15">
    <source>
        <dbReference type="Pfam" id="PF04389"/>
    </source>
</evidence>
<sequence length="883" mass="94092">MNKDTEPRGAPAGEEELLLKENVLERGVVPVWVVCMAACLTAGTLLAAGAVDRRLPEPLPRDAPAQLFSAERAYDHLINLTSIGPRVAGSYENEVLAVRELVSAARSVAAAASPHNLVDYDVFTASGAFSLTFLDGMTNIYRDVQSVVIRIRGAGEASGPGRGSARAPAALLINCHFDTVPDSPGASDDGAGCAVALETARALAAAPRPLRHRVLVLLNGAEENILQASHAFVTSHAWARGARAFINIEACGAGGREVLFQAGPHDPWIVEVYAGAVPHPFASSLAQELFESGLIPADTDFRIFRDFGNMSGVDLAWSSNGYVYHTRLDTADRVPLPALQRTGDNVLALAHGLLSSERLEQETERERQPVFFDVVGVVVVAARATLAASVAVAVLLLTVLALVLSARDAARELYMPARLWLKLVFLMAWRAVLCTAAGVAASAGVALVLHVLGARMSFYAQPALLVPLYALPALAGSWADARLAGGSRRGPAGLLRGWVAWRAWRDALALLTASSLALLGALGLRSAFLPALWTLPALSSLPFRLAAGTSPPPQTAAALHAAGSTLPALQTAYLALNSINMFVPIMGRAGTAFLPADVMMSVVVSSLTLLTFSWMLPLVVAAKRLNVLLYAVLAASCVGALYSLSPLGAPYSETRPQRLMVFHTRRSYTPLGAGDPVSLEDFFWMPELDVNTPHSMDKYIEGVSAARVTAAEECSRWAYCGAPYFLPVLSRVSRGYSMPAPEPPLPRLRVASRLLVADGDPGSRTLQLDLSGTQHAVLVLAPAEGVRVTRCSELNGPPREGPAWGARRTYFVTLHHARDPHTWRLECVLEGRPVAEGWVQVSAAGHAMFGPRRLSDSHSRLLQAAPPHVAVTGWGVDLHILDL</sequence>
<evidence type="ECO:0000256" key="8">
    <source>
        <dbReference type="ARBA" id="ARBA00022824"/>
    </source>
</evidence>
<comment type="subcellular location">
    <subcellularLocation>
        <location evidence="2">Endoplasmic reticulum membrane</location>
        <topology evidence="2">Multi-pass membrane protein</topology>
    </subcellularLocation>
</comment>
<evidence type="ECO:0000256" key="1">
    <source>
        <dbReference type="ARBA" id="ARBA00001947"/>
    </source>
</evidence>
<dbReference type="STRING" id="278856.A0A212F2C4"/>
<evidence type="ECO:0000259" key="17">
    <source>
        <dbReference type="Pfam" id="PF22249"/>
    </source>
</evidence>
<dbReference type="Proteomes" id="UP000007151">
    <property type="component" value="Unassembled WGS sequence"/>
</dbReference>
<dbReference type="FunFam" id="3.40.630.10:FF:000008">
    <property type="entry name" value="Endoplasmic reticulum metallopeptidase 1"/>
    <property type="match status" value="1"/>
</dbReference>
<evidence type="ECO:0000256" key="6">
    <source>
        <dbReference type="ARBA" id="ARBA00022723"/>
    </source>
</evidence>
<dbReference type="GO" id="GO:0008235">
    <property type="term" value="F:metalloexopeptidase activity"/>
    <property type="evidence" value="ECO:0007669"/>
    <property type="project" value="InterPro"/>
</dbReference>
<proteinExistence type="inferred from homology"/>
<feature type="domain" description="Endoplasmic reticulum metallopeptidase 1-like C-terminal" evidence="16">
    <location>
        <begin position="654"/>
        <end position="876"/>
    </location>
</feature>
<evidence type="ECO:0000256" key="13">
    <source>
        <dbReference type="ARBA" id="ARBA00023180"/>
    </source>
</evidence>
<dbReference type="InterPro" id="IPR053973">
    <property type="entry name" value="ERMP1-like_C"/>
</dbReference>
<keyword evidence="11" id="KW-0482">Metalloprotease</keyword>
<evidence type="ECO:0000259" key="16">
    <source>
        <dbReference type="Pfam" id="PF22248"/>
    </source>
</evidence>
<keyword evidence="7" id="KW-0378">Hydrolase</keyword>
<keyword evidence="8" id="KW-0256">Endoplasmic reticulum</keyword>
<keyword evidence="5" id="KW-0812">Transmembrane</keyword>
<dbReference type="Pfam" id="PF04389">
    <property type="entry name" value="Peptidase_M28"/>
    <property type="match status" value="1"/>
</dbReference>
<name>A0A212F2C4_DANPL</name>
<dbReference type="GO" id="GO:0046872">
    <property type="term" value="F:metal ion binding"/>
    <property type="evidence" value="ECO:0007669"/>
    <property type="project" value="UniProtKB-KW"/>
</dbReference>
<dbReference type="Gene3D" id="3.40.630.10">
    <property type="entry name" value="Zn peptidases"/>
    <property type="match status" value="1"/>
</dbReference>
<keyword evidence="9" id="KW-0862">Zinc</keyword>
<evidence type="ECO:0000256" key="7">
    <source>
        <dbReference type="ARBA" id="ARBA00022801"/>
    </source>
</evidence>
<evidence type="ECO:0000256" key="12">
    <source>
        <dbReference type="ARBA" id="ARBA00023136"/>
    </source>
</evidence>
<dbReference type="KEGG" id="dpl:KGM_210504"/>
<keyword evidence="4" id="KW-0645">Protease</keyword>
<comment type="similarity">
    <text evidence="3">Belongs to the peptidase M28 family.</text>
</comment>
<dbReference type="InterPro" id="IPR007484">
    <property type="entry name" value="Peptidase_M28"/>
</dbReference>
<evidence type="ECO:0000313" key="18">
    <source>
        <dbReference type="EMBL" id="OWR47898.1"/>
    </source>
</evidence>
<evidence type="ECO:0000256" key="5">
    <source>
        <dbReference type="ARBA" id="ARBA00022692"/>
    </source>
</evidence>
<feature type="domain" description="Peptidase M28" evidence="15">
    <location>
        <begin position="165"/>
        <end position="349"/>
    </location>
</feature>
<reference evidence="18 19" key="1">
    <citation type="journal article" date="2011" name="Cell">
        <title>The monarch butterfly genome yields insights into long-distance migration.</title>
        <authorList>
            <person name="Zhan S."/>
            <person name="Merlin C."/>
            <person name="Boore J.L."/>
            <person name="Reppert S.M."/>
        </authorList>
    </citation>
    <scope>NUCLEOTIDE SEQUENCE [LARGE SCALE GENOMIC DNA]</scope>
    <source>
        <strain evidence="18">F-2</strain>
    </source>
</reference>
<dbReference type="eggNOG" id="KOG2194">
    <property type="taxonomic scope" value="Eukaryota"/>
</dbReference>
<evidence type="ECO:0000256" key="10">
    <source>
        <dbReference type="ARBA" id="ARBA00022989"/>
    </source>
</evidence>
<organism evidence="18 19">
    <name type="scientific">Danaus plexippus plexippus</name>
    <dbReference type="NCBI Taxonomy" id="278856"/>
    <lineage>
        <taxon>Eukaryota</taxon>
        <taxon>Metazoa</taxon>
        <taxon>Ecdysozoa</taxon>
        <taxon>Arthropoda</taxon>
        <taxon>Hexapoda</taxon>
        <taxon>Insecta</taxon>
        <taxon>Pterygota</taxon>
        <taxon>Neoptera</taxon>
        <taxon>Endopterygota</taxon>
        <taxon>Lepidoptera</taxon>
        <taxon>Glossata</taxon>
        <taxon>Ditrysia</taxon>
        <taxon>Papilionoidea</taxon>
        <taxon>Nymphalidae</taxon>
        <taxon>Danainae</taxon>
        <taxon>Danaini</taxon>
        <taxon>Danaina</taxon>
        <taxon>Danaus</taxon>
        <taxon>Danaus</taxon>
    </lineage>
</organism>
<dbReference type="GO" id="GO:0005789">
    <property type="term" value="C:endoplasmic reticulum membrane"/>
    <property type="evidence" value="ECO:0007669"/>
    <property type="project" value="UniProtKB-SubCell"/>
</dbReference>
<dbReference type="PANTHER" id="PTHR12147:SF22">
    <property type="entry name" value="ENDOPLASMIC RETICULUM METALLOPEPTIDASE 1"/>
    <property type="match status" value="1"/>
</dbReference>
<dbReference type="InterPro" id="IPR048024">
    <property type="entry name" value="Fxna-like_M28_dom"/>
</dbReference>
<keyword evidence="12" id="KW-0472">Membrane</keyword>
<dbReference type="InterPro" id="IPR053974">
    <property type="entry name" value="ERMP1_1-A_TM"/>
</dbReference>
<keyword evidence="19" id="KW-1185">Reference proteome</keyword>
<evidence type="ECO:0000313" key="19">
    <source>
        <dbReference type="Proteomes" id="UP000007151"/>
    </source>
</evidence>
<dbReference type="CDD" id="cd03875">
    <property type="entry name" value="M28_Fxna_like"/>
    <property type="match status" value="1"/>
</dbReference>
<keyword evidence="13" id="KW-0325">Glycoprotein</keyword>
<dbReference type="EMBL" id="AGBW02010753">
    <property type="protein sequence ID" value="OWR47898.1"/>
    <property type="molecule type" value="Genomic_DNA"/>
</dbReference>
<comment type="caution">
    <text evidence="18">The sequence shown here is derived from an EMBL/GenBank/DDBJ whole genome shotgun (WGS) entry which is preliminary data.</text>
</comment>
<protein>
    <recommendedName>
        <fullName evidence="14">FXNA-like protease</fullName>
    </recommendedName>
</protein>
<evidence type="ECO:0000256" key="9">
    <source>
        <dbReference type="ARBA" id="ARBA00022833"/>
    </source>
</evidence>
<evidence type="ECO:0000256" key="3">
    <source>
        <dbReference type="ARBA" id="ARBA00010918"/>
    </source>
</evidence>
<feature type="domain" description="Endoplasmic reticulum metallopeptidase 1/1-A TM" evidence="17">
    <location>
        <begin position="505"/>
        <end position="632"/>
    </location>
</feature>
<evidence type="ECO:0000256" key="4">
    <source>
        <dbReference type="ARBA" id="ARBA00022670"/>
    </source>
</evidence>
<accession>A0A212F2C4</accession>
<dbReference type="FunCoup" id="A0A212F2C4">
    <property type="interactions" value="831"/>
</dbReference>
<comment type="cofactor">
    <cofactor evidence="1">
        <name>Zn(2+)</name>
        <dbReference type="ChEBI" id="CHEBI:29105"/>
    </cofactor>
</comment>
<keyword evidence="6" id="KW-0479">Metal-binding</keyword>
<evidence type="ECO:0000256" key="14">
    <source>
        <dbReference type="ARBA" id="ARBA00078796"/>
    </source>
</evidence>
<evidence type="ECO:0000256" key="11">
    <source>
        <dbReference type="ARBA" id="ARBA00023049"/>
    </source>
</evidence>
<dbReference type="OrthoDB" id="76293at2759"/>
<dbReference type="AlphaFoldDB" id="A0A212F2C4"/>
<keyword evidence="10" id="KW-1133">Transmembrane helix</keyword>
<evidence type="ECO:0000256" key="2">
    <source>
        <dbReference type="ARBA" id="ARBA00004477"/>
    </source>
</evidence>
<dbReference type="Pfam" id="PF22248">
    <property type="entry name" value="ERMP1_C"/>
    <property type="match status" value="1"/>
</dbReference>
<dbReference type="Pfam" id="PF22249">
    <property type="entry name" value="ERMP1-TM"/>
    <property type="match status" value="1"/>
</dbReference>
<dbReference type="SUPFAM" id="SSF53187">
    <property type="entry name" value="Zn-dependent exopeptidases"/>
    <property type="match status" value="1"/>
</dbReference>
<gene>
    <name evidence="18" type="ORF">KGM_210504</name>
</gene>